<dbReference type="GO" id="GO:0016746">
    <property type="term" value="F:acyltransferase activity"/>
    <property type="evidence" value="ECO:0007669"/>
    <property type="project" value="UniProtKB-KW"/>
</dbReference>
<comment type="subcellular location">
    <subcellularLocation>
        <location evidence="1">Cell membrane</location>
        <topology evidence="1">Multi-pass membrane protein</topology>
    </subcellularLocation>
</comment>
<dbReference type="PANTHER" id="PTHR43266">
    <property type="entry name" value="MACROLIDE-EFFLUX PROTEIN"/>
    <property type="match status" value="1"/>
</dbReference>
<accession>A0A7X0H9C7</accession>
<evidence type="ECO:0000313" key="9">
    <source>
        <dbReference type="EMBL" id="MBB6431682.1"/>
    </source>
</evidence>
<keyword evidence="9" id="KW-0012">Acyltransferase</keyword>
<dbReference type="CDD" id="cd07989">
    <property type="entry name" value="LPLAT_AGPAT-like"/>
    <property type="match status" value="1"/>
</dbReference>
<keyword evidence="6 7" id="KW-0472">Membrane</keyword>
<organism evidence="9 10">
    <name type="scientific">Algisphaera agarilytica</name>
    <dbReference type="NCBI Taxonomy" id="1385975"/>
    <lineage>
        <taxon>Bacteria</taxon>
        <taxon>Pseudomonadati</taxon>
        <taxon>Planctomycetota</taxon>
        <taxon>Phycisphaerae</taxon>
        <taxon>Phycisphaerales</taxon>
        <taxon>Phycisphaeraceae</taxon>
        <taxon>Algisphaera</taxon>
    </lineage>
</organism>
<proteinExistence type="predicted"/>
<keyword evidence="10" id="KW-1185">Reference proteome</keyword>
<evidence type="ECO:0000256" key="7">
    <source>
        <dbReference type="SAM" id="Phobius"/>
    </source>
</evidence>
<feature type="transmembrane region" description="Helical" evidence="7">
    <location>
        <begin position="197"/>
        <end position="214"/>
    </location>
</feature>
<feature type="transmembrane region" description="Helical" evidence="7">
    <location>
        <begin position="409"/>
        <end position="430"/>
    </location>
</feature>
<feature type="transmembrane region" description="Helical" evidence="7">
    <location>
        <begin position="39"/>
        <end position="57"/>
    </location>
</feature>
<sequence length="648" mass="70592">MSETVSTTTSAPGHHAPPTPLWRNFSFTLMWTSTAASGFGDRMIMLAALALLGGLAAEGDSTSTQAGTQFFFFMPYLFFSVLGGWVADRLPRKWLLMACDEARGLLLLLGVFLIGGASQVDPDREWQVYAMLFAIGIFASIFNPTRNAIVPQLVERQQMQPANAVVLVINVVFSMIGMVVGGRIISPDEASSVETGLLVGALFYLISGSFFAFMRPKSTRLLDSDEGNDNSRTAVSLIDAMKYVACHRKVIWLIVIDVMVWGAAATMYSGVIGLCKIHYSLTGDALMKEFTQVSAALGFGMLAGAVVIGLIRTRQQAPLVMGVALAIAGLNVLLVSVIPLKAVTYVGAFFVGVAGNVAIVSVISLLQSIAPNSVRGSVMGLAAMVTTVVSVIIYGMIWQLEDADTKIIYVLYGLGPLLIVAGLGYALYYLTHGPMPAAGGNFFRHLVRFFCLVWHRLEWDGRHHIPESGPVILAANHTTALDPFLMQAACPRQIRWLMLTSYRFKAVEFFWKIIDPIFIDHDESGERVNASKQVRQIVKHLKAGDCLGIFPEGNLQYDDRILKPFEDGVAVTARLSKAQIVPVWIEGTEVSKSMARHFLTPGRRRIAFGPPFTPDRAALPEEITAELRRRMIALASGPVEEAPAASDE</sequence>
<dbReference type="GO" id="GO:0022857">
    <property type="term" value="F:transmembrane transporter activity"/>
    <property type="evidence" value="ECO:0007669"/>
    <property type="project" value="InterPro"/>
</dbReference>
<keyword evidence="9" id="KW-0808">Transferase</keyword>
<dbReference type="Pfam" id="PF07690">
    <property type="entry name" value="MFS_1"/>
    <property type="match status" value="1"/>
</dbReference>
<dbReference type="InterPro" id="IPR011701">
    <property type="entry name" value="MFS"/>
</dbReference>
<evidence type="ECO:0000256" key="4">
    <source>
        <dbReference type="ARBA" id="ARBA00022692"/>
    </source>
</evidence>
<dbReference type="GO" id="GO:0005886">
    <property type="term" value="C:plasma membrane"/>
    <property type="evidence" value="ECO:0007669"/>
    <property type="project" value="UniProtKB-SubCell"/>
</dbReference>
<dbReference type="CDD" id="cd06173">
    <property type="entry name" value="MFS_MefA_like"/>
    <property type="match status" value="1"/>
</dbReference>
<feature type="domain" description="Phospholipid/glycerol acyltransferase" evidence="8">
    <location>
        <begin position="471"/>
        <end position="588"/>
    </location>
</feature>
<feature type="transmembrane region" description="Helical" evidence="7">
    <location>
        <begin position="250"/>
        <end position="270"/>
    </location>
</feature>
<evidence type="ECO:0000259" key="8">
    <source>
        <dbReference type="SMART" id="SM00563"/>
    </source>
</evidence>
<feature type="transmembrane region" description="Helical" evidence="7">
    <location>
        <begin position="344"/>
        <end position="366"/>
    </location>
</feature>
<keyword evidence="3" id="KW-1003">Cell membrane</keyword>
<dbReference type="InterPro" id="IPR036259">
    <property type="entry name" value="MFS_trans_sf"/>
</dbReference>
<feature type="transmembrane region" description="Helical" evidence="7">
    <location>
        <begin position="69"/>
        <end position="87"/>
    </location>
</feature>
<dbReference type="PANTHER" id="PTHR43266:SF2">
    <property type="entry name" value="MAJOR FACILITATOR SUPERFAMILY (MFS) PROFILE DOMAIN-CONTAINING PROTEIN"/>
    <property type="match status" value="1"/>
</dbReference>
<evidence type="ECO:0000256" key="5">
    <source>
        <dbReference type="ARBA" id="ARBA00022989"/>
    </source>
</evidence>
<feature type="transmembrane region" description="Helical" evidence="7">
    <location>
        <begin position="94"/>
        <end position="114"/>
    </location>
</feature>
<feature type="transmembrane region" description="Helical" evidence="7">
    <location>
        <begin position="318"/>
        <end position="338"/>
    </location>
</feature>
<dbReference type="Gene3D" id="1.20.1250.20">
    <property type="entry name" value="MFS general substrate transporter like domains"/>
    <property type="match status" value="1"/>
</dbReference>
<evidence type="ECO:0000256" key="3">
    <source>
        <dbReference type="ARBA" id="ARBA00022475"/>
    </source>
</evidence>
<dbReference type="SMART" id="SM00563">
    <property type="entry name" value="PlsC"/>
    <property type="match status" value="1"/>
</dbReference>
<gene>
    <name evidence="9" type="ORF">HNQ40_003488</name>
</gene>
<protein>
    <submittedName>
        <fullName evidence="9">1-acyl-sn-glycerol-3-phosphate acyltransferase</fullName>
    </submittedName>
</protein>
<feature type="transmembrane region" description="Helical" evidence="7">
    <location>
        <begin position="290"/>
        <end position="311"/>
    </location>
</feature>
<evidence type="ECO:0000256" key="6">
    <source>
        <dbReference type="ARBA" id="ARBA00023136"/>
    </source>
</evidence>
<feature type="transmembrane region" description="Helical" evidence="7">
    <location>
        <begin position="164"/>
        <end position="185"/>
    </location>
</feature>
<keyword evidence="4 7" id="KW-0812">Transmembrane</keyword>
<evidence type="ECO:0000256" key="2">
    <source>
        <dbReference type="ARBA" id="ARBA00022448"/>
    </source>
</evidence>
<evidence type="ECO:0000256" key="1">
    <source>
        <dbReference type="ARBA" id="ARBA00004651"/>
    </source>
</evidence>
<dbReference type="SUPFAM" id="SSF69593">
    <property type="entry name" value="Glycerol-3-phosphate (1)-acyltransferase"/>
    <property type="match status" value="1"/>
</dbReference>
<dbReference type="InterPro" id="IPR002123">
    <property type="entry name" value="Plipid/glycerol_acylTrfase"/>
</dbReference>
<name>A0A7X0H9C7_9BACT</name>
<keyword evidence="2" id="KW-0813">Transport</keyword>
<dbReference type="RefSeq" id="WP_184679133.1">
    <property type="nucleotide sequence ID" value="NZ_JACHGY010000001.1"/>
</dbReference>
<reference evidence="9 10" key="1">
    <citation type="submission" date="2020-08" db="EMBL/GenBank/DDBJ databases">
        <title>Genomic Encyclopedia of Type Strains, Phase IV (KMG-IV): sequencing the most valuable type-strain genomes for metagenomic binning, comparative biology and taxonomic classification.</title>
        <authorList>
            <person name="Goeker M."/>
        </authorList>
    </citation>
    <scope>NUCLEOTIDE SEQUENCE [LARGE SCALE GENOMIC DNA]</scope>
    <source>
        <strain evidence="9 10">DSM 103725</strain>
    </source>
</reference>
<evidence type="ECO:0000313" key="10">
    <source>
        <dbReference type="Proteomes" id="UP000541810"/>
    </source>
</evidence>
<dbReference type="Pfam" id="PF01553">
    <property type="entry name" value="Acyltransferase"/>
    <property type="match status" value="1"/>
</dbReference>
<keyword evidence="5 7" id="KW-1133">Transmembrane helix</keyword>
<comment type="caution">
    <text evidence="9">The sequence shown here is derived from an EMBL/GenBank/DDBJ whole genome shotgun (WGS) entry which is preliminary data.</text>
</comment>
<feature type="transmembrane region" description="Helical" evidence="7">
    <location>
        <begin position="126"/>
        <end position="143"/>
    </location>
</feature>
<dbReference type="Proteomes" id="UP000541810">
    <property type="component" value="Unassembled WGS sequence"/>
</dbReference>
<dbReference type="AlphaFoldDB" id="A0A7X0H9C7"/>
<dbReference type="SUPFAM" id="SSF103473">
    <property type="entry name" value="MFS general substrate transporter"/>
    <property type="match status" value="1"/>
</dbReference>
<dbReference type="EMBL" id="JACHGY010000001">
    <property type="protein sequence ID" value="MBB6431682.1"/>
    <property type="molecule type" value="Genomic_DNA"/>
</dbReference>
<feature type="transmembrane region" description="Helical" evidence="7">
    <location>
        <begin position="378"/>
        <end position="397"/>
    </location>
</feature>